<dbReference type="InterPro" id="IPR001087">
    <property type="entry name" value="GDSL"/>
</dbReference>
<dbReference type="InterPro" id="IPR035669">
    <property type="entry name" value="SGNH_plant_lipase-like"/>
</dbReference>
<proteinExistence type="inferred from homology"/>
<dbReference type="Gramene" id="TVU19772">
    <property type="protein sequence ID" value="TVU19772"/>
    <property type="gene ID" value="EJB05_35943"/>
</dbReference>
<dbReference type="Pfam" id="PF00657">
    <property type="entry name" value="Lipase_GDSL"/>
    <property type="match status" value="1"/>
</dbReference>
<dbReference type="GO" id="GO:0016788">
    <property type="term" value="F:hydrolase activity, acting on ester bonds"/>
    <property type="evidence" value="ECO:0007669"/>
    <property type="project" value="InterPro"/>
</dbReference>
<dbReference type="InterPro" id="IPR050592">
    <property type="entry name" value="GDSL_lipolytic_enzyme"/>
</dbReference>
<protein>
    <recommendedName>
        <fullName evidence="5">GDSL esterase/lipase</fullName>
    </recommendedName>
</protein>
<reference evidence="3 4" key="1">
    <citation type="journal article" date="2019" name="Sci. Rep.">
        <title>A high-quality genome of Eragrostis curvula grass provides insights into Poaceae evolution and supports new strategies to enhance forage quality.</title>
        <authorList>
            <person name="Carballo J."/>
            <person name="Santos B.A.C.M."/>
            <person name="Zappacosta D."/>
            <person name="Garbus I."/>
            <person name="Selva J.P."/>
            <person name="Gallo C.A."/>
            <person name="Diaz A."/>
            <person name="Albertini E."/>
            <person name="Caccamo M."/>
            <person name="Echenique V."/>
        </authorList>
    </citation>
    <scope>NUCLEOTIDE SEQUENCE [LARGE SCALE GENOMIC DNA]</scope>
    <source>
        <strain evidence="4">cv. Victoria</strain>
        <tissue evidence="3">Leaf</tissue>
    </source>
</reference>
<keyword evidence="4" id="KW-1185">Reference proteome</keyword>
<dbReference type="PANTHER" id="PTHR45642">
    <property type="entry name" value="GDSL ESTERASE/LIPASE EXL3"/>
    <property type="match status" value="1"/>
</dbReference>
<dbReference type="Proteomes" id="UP000324897">
    <property type="component" value="Chromosome 7"/>
</dbReference>
<gene>
    <name evidence="3" type="ORF">EJB05_35943</name>
</gene>
<feature type="chain" id="PRO_5023927567" description="GDSL esterase/lipase" evidence="2">
    <location>
        <begin position="29"/>
        <end position="338"/>
    </location>
</feature>
<organism evidence="3 4">
    <name type="scientific">Eragrostis curvula</name>
    <name type="common">weeping love grass</name>
    <dbReference type="NCBI Taxonomy" id="38414"/>
    <lineage>
        <taxon>Eukaryota</taxon>
        <taxon>Viridiplantae</taxon>
        <taxon>Streptophyta</taxon>
        <taxon>Embryophyta</taxon>
        <taxon>Tracheophyta</taxon>
        <taxon>Spermatophyta</taxon>
        <taxon>Magnoliopsida</taxon>
        <taxon>Liliopsida</taxon>
        <taxon>Poales</taxon>
        <taxon>Poaceae</taxon>
        <taxon>PACMAD clade</taxon>
        <taxon>Chloridoideae</taxon>
        <taxon>Eragrostideae</taxon>
        <taxon>Eragrostidinae</taxon>
        <taxon>Eragrostis</taxon>
    </lineage>
</organism>
<name>A0A5J9U7U4_9POAL</name>
<dbReference type="PANTHER" id="PTHR45642:SF145">
    <property type="entry name" value="OS05G0468500 PROTEIN"/>
    <property type="match status" value="1"/>
</dbReference>
<dbReference type="OrthoDB" id="1600564at2759"/>
<comment type="similarity">
    <text evidence="1">Belongs to the 'GDSL' lipolytic enzyme family.</text>
</comment>
<feature type="signal peptide" evidence="2">
    <location>
        <begin position="1"/>
        <end position="28"/>
    </location>
</feature>
<accession>A0A5J9U7U4</accession>
<dbReference type="AlphaFoldDB" id="A0A5J9U7U4"/>
<evidence type="ECO:0000256" key="2">
    <source>
        <dbReference type="SAM" id="SignalP"/>
    </source>
</evidence>
<dbReference type="SUPFAM" id="SSF52266">
    <property type="entry name" value="SGNH hydrolase"/>
    <property type="match status" value="1"/>
</dbReference>
<evidence type="ECO:0000256" key="1">
    <source>
        <dbReference type="ARBA" id="ARBA00008668"/>
    </source>
</evidence>
<comment type="caution">
    <text evidence="3">The sequence shown here is derived from an EMBL/GenBank/DDBJ whole genome shotgun (WGS) entry which is preliminary data.</text>
</comment>
<dbReference type="CDD" id="cd01837">
    <property type="entry name" value="SGNH_plant_lipase_like"/>
    <property type="match status" value="1"/>
</dbReference>
<dbReference type="InterPro" id="IPR036514">
    <property type="entry name" value="SGNH_hydro_sf"/>
</dbReference>
<sequence length="338" mass="36127">MARRIATVAIFLAAAVLLSSPLAGAARAAPPSPSPKQDIPAVFAFGDSTLDPGNNNRLNTLVRADHAPYGRDFPGGDATGRFSDGKLITDYIVESLGIKELLPAYHDPSLTDAEAATGVSFASGGSGLDDLTTRTAMVSTFASQIDDFKELLGRIGAPKAAEIAGKALYVLSAGTNDVTMYTVLPIQASNYPSFDEYSDFLIVRFQSYIKKTLHVLLPPLAFGGCSERPNADAQMYNTKLQQMLTKLEANCSGSTFAYVDVYTPLLDMATNPRKYGFSQTGLGCCGTGLVEMGELCTNLLPLCPSPGSYMFFDSVHPTQATYKQLADQIVQSNIPKFK</sequence>
<dbReference type="Gene3D" id="3.40.50.1110">
    <property type="entry name" value="SGNH hydrolase"/>
    <property type="match status" value="1"/>
</dbReference>
<keyword evidence="2" id="KW-0732">Signal</keyword>
<evidence type="ECO:0000313" key="4">
    <source>
        <dbReference type="Proteomes" id="UP000324897"/>
    </source>
</evidence>
<evidence type="ECO:0000313" key="3">
    <source>
        <dbReference type="EMBL" id="TVU19772.1"/>
    </source>
</evidence>
<dbReference type="EMBL" id="RWGY01000029">
    <property type="protein sequence ID" value="TVU19772.1"/>
    <property type="molecule type" value="Genomic_DNA"/>
</dbReference>
<evidence type="ECO:0008006" key="5">
    <source>
        <dbReference type="Google" id="ProtNLM"/>
    </source>
</evidence>